<keyword evidence="1" id="KW-0472">Membrane</keyword>
<reference evidence="3" key="1">
    <citation type="journal article" date="2019" name="Int. J. Syst. Evol. Microbiol.">
        <title>The Global Catalogue of Microorganisms (GCM) 10K type strain sequencing project: providing services to taxonomists for standard genome sequencing and annotation.</title>
        <authorList>
            <consortium name="The Broad Institute Genomics Platform"/>
            <consortium name="The Broad Institute Genome Sequencing Center for Infectious Disease"/>
            <person name="Wu L."/>
            <person name="Ma J."/>
        </authorList>
    </citation>
    <scope>NUCLEOTIDE SEQUENCE [LARGE SCALE GENOMIC DNA]</scope>
    <source>
        <strain evidence="3">KCTC 62164</strain>
    </source>
</reference>
<feature type="transmembrane region" description="Helical" evidence="1">
    <location>
        <begin position="260"/>
        <end position="282"/>
    </location>
</feature>
<accession>A0ABV7D0K0</accession>
<protein>
    <recommendedName>
        <fullName evidence="4">Membrane protein YkvI</fullName>
    </recommendedName>
</protein>
<gene>
    <name evidence="2" type="ORF">ACFOKA_02045</name>
</gene>
<evidence type="ECO:0000313" key="2">
    <source>
        <dbReference type="EMBL" id="MFC3050678.1"/>
    </source>
</evidence>
<feature type="transmembrane region" description="Helical" evidence="1">
    <location>
        <begin position="84"/>
        <end position="107"/>
    </location>
</feature>
<feature type="transmembrane region" description="Helical" evidence="1">
    <location>
        <begin position="217"/>
        <end position="240"/>
    </location>
</feature>
<feature type="transmembrane region" description="Helical" evidence="1">
    <location>
        <begin position="338"/>
        <end position="357"/>
    </location>
</feature>
<evidence type="ECO:0000313" key="3">
    <source>
        <dbReference type="Proteomes" id="UP001595444"/>
    </source>
</evidence>
<keyword evidence="1" id="KW-0812">Transmembrane</keyword>
<feature type="transmembrane region" description="Helical" evidence="1">
    <location>
        <begin position="303"/>
        <end position="326"/>
    </location>
</feature>
<organism evidence="2 3">
    <name type="scientific">Kordiimonas pumila</name>
    <dbReference type="NCBI Taxonomy" id="2161677"/>
    <lineage>
        <taxon>Bacteria</taxon>
        <taxon>Pseudomonadati</taxon>
        <taxon>Pseudomonadota</taxon>
        <taxon>Alphaproteobacteria</taxon>
        <taxon>Kordiimonadales</taxon>
        <taxon>Kordiimonadaceae</taxon>
        <taxon>Kordiimonas</taxon>
    </lineage>
</organism>
<dbReference type="PANTHER" id="PTHR37814:SF1">
    <property type="entry name" value="MEMBRANE PROTEIN"/>
    <property type="match status" value="1"/>
</dbReference>
<feature type="transmembrane region" description="Helical" evidence="1">
    <location>
        <begin position="119"/>
        <end position="137"/>
    </location>
</feature>
<name>A0ABV7D0K0_9PROT</name>
<dbReference type="PANTHER" id="PTHR37814">
    <property type="entry name" value="CONSERVED MEMBRANE PROTEIN"/>
    <property type="match status" value="1"/>
</dbReference>
<evidence type="ECO:0008006" key="4">
    <source>
        <dbReference type="Google" id="ProtNLM"/>
    </source>
</evidence>
<comment type="caution">
    <text evidence="2">The sequence shown here is derived from an EMBL/GenBank/DDBJ whole genome shotgun (WGS) entry which is preliminary data.</text>
</comment>
<feature type="transmembrane region" description="Helical" evidence="1">
    <location>
        <begin position="149"/>
        <end position="167"/>
    </location>
</feature>
<feature type="transmembrane region" description="Helical" evidence="1">
    <location>
        <begin position="187"/>
        <end position="205"/>
    </location>
</feature>
<proteinExistence type="predicted"/>
<dbReference type="RefSeq" id="WP_194212805.1">
    <property type="nucleotide sequence ID" value="NZ_CP061205.1"/>
</dbReference>
<dbReference type="EMBL" id="JBHRSL010000002">
    <property type="protein sequence ID" value="MFC3050678.1"/>
    <property type="molecule type" value="Genomic_DNA"/>
</dbReference>
<sequence>MKNFFERYLVPGLVIQSVLIGGSYATGREITEFFLSVGPFGGLIALLLTIVIFSLCSMVAFELSRQTQTFDYRSFCRTYMGPAWFLFEIGYFATMTITLSVVAAASVEMAADVLNAPRIATAVFFMSVIVGLVYLNSKWLERVMSAWSIVFYIAYAVLFIIAIQHFGSDITTLIKPEPIGFDVLWSSLTYTGYNIAVLPILIFVARHFTTRQEAFTAGALAGPIIMIPGLALFLMLSALYPQVLSVPVPISAVFADMDTPVLKVIIHIAIIGMLIQTGVGLLHGANERVAKKFEENGKDMPKILRPALAFGLLIISTYLATSIGIIDLVAKGFRYSTYYFLAIFVLPLMTIGVWKIIKPK</sequence>
<evidence type="ECO:0000256" key="1">
    <source>
        <dbReference type="SAM" id="Phobius"/>
    </source>
</evidence>
<feature type="transmembrane region" description="Helical" evidence="1">
    <location>
        <begin position="41"/>
        <end position="63"/>
    </location>
</feature>
<dbReference type="Proteomes" id="UP001595444">
    <property type="component" value="Unassembled WGS sequence"/>
</dbReference>
<dbReference type="InterPro" id="IPR038728">
    <property type="entry name" value="YkvI-like"/>
</dbReference>
<keyword evidence="1" id="KW-1133">Transmembrane helix</keyword>
<keyword evidence="3" id="KW-1185">Reference proteome</keyword>